<sequence>MNPFDAALPALQEAAARRATRVDTGPVVHLSGVSKRYESVQALDNVSLDIGQGQVVALLGPNGAGKSTLVEIIMGLRQADSGSVNIFGDDVRGGQRGYLSRIGVQLQTTGFFPSLSGRDYLKFFQGVYPHTLPLDRVIELLDLSAFVDKTMRGMSGGQRQRIALALAIVNDPDFIILDEPTVGLDPIARREFWDILRQLHGGTRTLLFSTHYMEEVQALADRVVMMAKGRVIASGTVDDVIAAAGPEARNLDDAYNILLAQRKGAPK</sequence>
<dbReference type="OrthoDB" id="9804819at2"/>
<name>A0A4Y9S8W6_9BURK</name>
<dbReference type="InterPro" id="IPR003593">
    <property type="entry name" value="AAA+_ATPase"/>
</dbReference>
<keyword evidence="1" id="KW-0813">Transport</keyword>
<keyword evidence="2" id="KW-0472">Membrane</keyword>
<dbReference type="Gene3D" id="3.40.50.300">
    <property type="entry name" value="P-loop containing nucleotide triphosphate hydrolases"/>
    <property type="match status" value="1"/>
</dbReference>
<reference evidence="6 7" key="1">
    <citation type="submission" date="2019-03" db="EMBL/GenBank/DDBJ databases">
        <title>Draft Genome Sequence of Massilia arenosa sp. nov., a Novel Massilia Species Isolated from a Sandy-loam Maize Soil.</title>
        <authorList>
            <person name="Raths R."/>
            <person name="Peta V."/>
            <person name="Bucking H."/>
        </authorList>
    </citation>
    <scope>NUCLEOTIDE SEQUENCE [LARGE SCALE GENOMIC DNA]</scope>
    <source>
        <strain evidence="6 7">MC02</strain>
    </source>
</reference>
<keyword evidence="4 6" id="KW-0067">ATP-binding</keyword>
<gene>
    <name evidence="6" type="ORF">E4L96_15395</name>
</gene>
<dbReference type="CDD" id="cd03230">
    <property type="entry name" value="ABC_DR_subfamily_A"/>
    <property type="match status" value="1"/>
</dbReference>
<dbReference type="RefSeq" id="WP_135208108.1">
    <property type="nucleotide sequence ID" value="NZ_SPVF01000197.1"/>
</dbReference>
<dbReference type="SUPFAM" id="SSF52540">
    <property type="entry name" value="P-loop containing nucleoside triphosphate hydrolases"/>
    <property type="match status" value="1"/>
</dbReference>
<feature type="domain" description="ABC transporter" evidence="5">
    <location>
        <begin position="28"/>
        <end position="253"/>
    </location>
</feature>
<dbReference type="Pfam" id="PF00005">
    <property type="entry name" value="ABC_tran"/>
    <property type="match status" value="1"/>
</dbReference>
<evidence type="ECO:0000313" key="6">
    <source>
        <dbReference type="EMBL" id="TFW16937.1"/>
    </source>
</evidence>
<keyword evidence="2" id="KW-1003">Cell membrane</keyword>
<keyword evidence="7" id="KW-1185">Reference proteome</keyword>
<evidence type="ECO:0000256" key="3">
    <source>
        <dbReference type="ARBA" id="ARBA00022741"/>
    </source>
</evidence>
<dbReference type="Proteomes" id="UP000298438">
    <property type="component" value="Unassembled WGS sequence"/>
</dbReference>
<dbReference type="AlphaFoldDB" id="A0A4Y9S8W6"/>
<dbReference type="PANTHER" id="PTHR42711">
    <property type="entry name" value="ABC TRANSPORTER ATP-BINDING PROTEIN"/>
    <property type="match status" value="1"/>
</dbReference>
<dbReference type="EMBL" id="SPVF01000197">
    <property type="protein sequence ID" value="TFW16937.1"/>
    <property type="molecule type" value="Genomic_DNA"/>
</dbReference>
<dbReference type="InterPro" id="IPR003439">
    <property type="entry name" value="ABC_transporter-like_ATP-bd"/>
</dbReference>
<dbReference type="GO" id="GO:0016887">
    <property type="term" value="F:ATP hydrolysis activity"/>
    <property type="evidence" value="ECO:0007669"/>
    <property type="project" value="InterPro"/>
</dbReference>
<dbReference type="PROSITE" id="PS00211">
    <property type="entry name" value="ABC_TRANSPORTER_1"/>
    <property type="match status" value="1"/>
</dbReference>
<evidence type="ECO:0000256" key="4">
    <source>
        <dbReference type="ARBA" id="ARBA00022840"/>
    </source>
</evidence>
<dbReference type="InterPro" id="IPR050763">
    <property type="entry name" value="ABC_transporter_ATP-binding"/>
</dbReference>
<accession>A0A4Y9S8W6</accession>
<dbReference type="PANTHER" id="PTHR42711:SF17">
    <property type="entry name" value="ABC TRANSPORTER ATP-BINDING PROTEIN"/>
    <property type="match status" value="1"/>
</dbReference>
<dbReference type="InterPro" id="IPR027417">
    <property type="entry name" value="P-loop_NTPase"/>
</dbReference>
<evidence type="ECO:0000256" key="2">
    <source>
        <dbReference type="ARBA" id="ARBA00022475"/>
    </source>
</evidence>
<proteinExistence type="predicted"/>
<keyword evidence="3" id="KW-0547">Nucleotide-binding</keyword>
<evidence type="ECO:0000259" key="5">
    <source>
        <dbReference type="PROSITE" id="PS50893"/>
    </source>
</evidence>
<evidence type="ECO:0000256" key="1">
    <source>
        <dbReference type="ARBA" id="ARBA00022448"/>
    </source>
</evidence>
<dbReference type="SMART" id="SM00382">
    <property type="entry name" value="AAA"/>
    <property type="match status" value="1"/>
</dbReference>
<evidence type="ECO:0000313" key="7">
    <source>
        <dbReference type="Proteomes" id="UP000298438"/>
    </source>
</evidence>
<protein>
    <submittedName>
        <fullName evidence="6">ABC transporter ATP-binding protein</fullName>
    </submittedName>
</protein>
<dbReference type="PROSITE" id="PS50893">
    <property type="entry name" value="ABC_TRANSPORTER_2"/>
    <property type="match status" value="1"/>
</dbReference>
<organism evidence="6 7">
    <name type="scientific">Zemynaea arenosa</name>
    <dbReference type="NCBI Taxonomy" id="2561931"/>
    <lineage>
        <taxon>Bacteria</taxon>
        <taxon>Pseudomonadati</taxon>
        <taxon>Pseudomonadota</taxon>
        <taxon>Betaproteobacteria</taxon>
        <taxon>Burkholderiales</taxon>
        <taxon>Oxalobacteraceae</taxon>
        <taxon>Telluria group</taxon>
        <taxon>Zemynaea</taxon>
    </lineage>
</organism>
<comment type="caution">
    <text evidence="6">The sequence shown here is derived from an EMBL/GenBank/DDBJ whole genome shotgun (WGS) entry which is preliminary data.</text>
</comment>
<dbReference type="GO" id="GO:0005524">
    <property type="term" value="F:ATP binding"/>
    <property type="evidence" value="ECO:0007669"/>
    <property type="project" value="UniProtKB-KW"/>
</dbReference>
<dbReference type="InterPro" id="IPR017871">
    <property type="entry name" value="ABC_transporter-like_CS"/>
</dbReference>